<evidence type="ECO:0000313" key="3">
    <source>
        <dbReference type="EMBL" id="MFJ2821810.1"/>
    </source>
</evidence>
<dbReference type="SUPFAM" id="SSF56574">
    <property type="entry name" value="Serpins"/>
    <property type="match status" value="2"/>
</dbReference>
<dbReference type="Pfam" id="PF00079">
    <property type="entry name" value="Serpin"/>
    <property type="match status" value="1"/>
</dbReference>
<name>A0ABW8EEY9_STRT5</name>
<feature type="domain" description="Serpin" evidence="2">
    <location>
        <begin position="22"/>
        <end position="394"/>
    </location>
</feature>
<dbReference type="PANTHER" id="PTHR11461:SF211">
    <property type="entry name" value="GH10112P-RELATED"/>
    <property type="match status" value="1"/>
</dbReference>
<dbReference type="Gene3D" id="3.30.497.10">
    <property type="entry name" value="Antithrombin, subunit I, domain 2"/>
    <property type="match status" value="2"/>
</dbReference>
<evidence type="ECO:0000259" key="2">
    <source>
        <dbReference type="SMART" id="SM00093"/>
    </source>
</evidence>
<dbReference type="RefSeq" id="WP_402380006.1">
    <property type="nucleotide sequence ID" value="NZ_JBIUYY010000004.1"/>
</dbReference>
<proteinExistence type="inferred from homology"/>
<dbReference type="InterPro" id="IPR000215">
    <property type="entry name" value="Serpin_fam"/>
</dbReference>
<dbReference type="InterPro" id="IPR042178">
    <property type="entry name" value="Serpin_sf_1"/>
</dbReference>
<protein>
    <submittedName>
        <fullName evidence="3">Serpin family protein</fullName>
    </submittedName>
</protein>
<gene>
    <name evidence="3" type="ORF">ACIO7M_11905</name>
</gene>
<reference evidence="3 4" key="1">
    <citation type="submission" date="2024-10" db="EMBL/GenBank/DDBJ databases">
        <title>The Natural Products Discovery Center: Release of the First 8490 Sequenced Strains for Exploring Actinobacteria Biosynthetic Diversity.</title>
        <authorList>
            <person name="Kalkreuter E."/>
            <person name="Kautsar S.A."/>
            <person name="Yang D."/>
            <person name="Bader C.D."/>
            <person name="Teijaro C.N."/>
            <person name="Fluegel L."/>
            <person name="Davis C.M."/>
            <person name="Simpson J.R."/>
            <person name="Lauterbach L."/>
            <person name="Steele A.D."/>
            <person name="Gui C."/>
            <person name="Meng S."/>
            <person name="Li G."/>
            <person name="Viehrig K."/>
            <person name="Ye F."/>
            <person name="Su P."/>
            <person name="Kiefer A.F."/>
            <person name="Nichols A."/>
            <person name="Cepeda A.J."/>
            <person name="Yan W."/>
            <person name="Fan B."/>
            <person name="Jiang Y."/>
            <person name="Adhikari A."/>
            <person name="Zheng C.-J."/>
            <person name="Schuster L."/>
            <person name="Cowan T.M."/>
            <person name="Smanski M.J."/>
            <person name="Chevrette M.G."/>
            <person name="De Carvalho L.P.S."/>
            <person name="Shen B."/>
        </authorList>
    </citation>
    <scope>NUCLEOTIDE SEQUENCE [LARGE SCALE GENOMIC DNA]</scope>
    <source>
        <strain evidence="3 4">NPDC087220</strain>
    </source>
</reference>
<dbReference type="Proteomes" id="UP001617351">
    <property type="component" value="Unassembled WGS sequence"/>
</dbReference>
<organism evidence="3 4">
    <name type="scientific">Streptomyces toxytricini</name>
    <name type="common">Actinomyces toxytricini</name>
    <dbReference type="NCBI Taxonomy" id="67369"/>
    <lineage>
        <taxon>Bacteria</taxon>
        <taxon>Bacillati</taxon>
        <taxon>Actinomycetota</taxon>
        <taxon>Actinomycetes</taxon>
        <taxon>Kitasatosporales</taxon>
        <taxon>Streptomycetaceae</taxon>
        <taxon>Streptomyces</taxon>
    </lineage>
</organism>
<comment type="caution">
    <text evidence="3">The sequence shown here is derived from an EMBL/GenBank/DDBJ whole genome shotgun (WGS) entry which is preliminary data.</text>
</comment>
<evidence type="ECO:0000256" key="1">
    <source>
        <dbReference type="RuleBase" id="RU000411"/>
    </source>
</evidence>
<dbReference type="InterPro" id="IPR023796">
    <property type="entry name" value="Serpin_dom"/>
</dbReference>
<comment type="similarity">
    <text evidence="1">Belongs to the serpin family.</text>
</comment>
<accession>A0ABW8EEY9</accession>
<dbReference type="EMBL" id="JBIUYY010000004">
    <property type="protein sequence ID" value="MFJ2821810.1"/>
    <property type="molecule type" value="Genomic_DNA"/>
</dbReference>
<dbReference type="InterPro" id="IPR036186">
    <property type="entry name" value="Serpin_sf"/>
</dbReference>
<keyword evidence="4" id="KW-1185">Reference proteome</keyword>
<dbReference type="PANTHER" id="PTHR11461">
    <property type="entry name" value="SERINE PROTEASE INHIBITOR, SERPIN"/>
    <property type="match status" value="1"/>
</dbReference>
<evidence type="ECO:0000313" key="4">
    <source>
        <dbReference type="Proteomes" id="UP001617351"/>
    </source>
</evidence>
<dbReference type="SMART" id="SM00093">
    <property type="entry name" value="SERPIN"/>
    <property type="match status" value="1"/>
</dbReference>
<sequence>MSARNSTVRAVNRLTGRWAEAAVAADGRTGTVLTAAGVWPLLALLADGAGGPARAELAGALGIPAERAAGAARELLEALGRVRGLEAAAGLWARADLPLDPEWAARLPEGARGALGGDPAADRRLLDEWAAARTGGLVERMPVELTADTRLVLASALALRLRWLRPFREWPGTMREGPWAGREVMRLLRTTSLLHRVRVAGTPAGPVTVLEVVGDGGVDVHLVLGAADAPAGQVLAGGIAAATRAVPSVDGFALPEGAPGPGLRVGVGAAYRPEPRLSVDTVAFSVDAEHDLLEHARLFGLETARTRDAAGHFPGVSREPLLIDSGRQAAVARFHAKGFEAAAVTAFGAAGAGLLPPPPYRVRTIDVRFDRPFGFLAVQRSSRLVLTAGWVAEPLAYVPEEYAYEDEDWEEDWDEGRDGA</sequence>